<dbReference type="PANTHER" id="PTHR21496">
    <property type="entry name" value="FERREDOXIN-RELATED"/>
    <property type="match status" value="1"/>
</dbReference>
<proteinExistence type="inferred from homology"/>
<comment type="similarity">
    <text evidence="6">Belongs to the bacterial ring-hydroxylating dioxygenase ferredoxin component family.</text>
</comment>
<keyword evidence="4" id="KW-0411">Iron-sulfur</keyword>
<evidence type="ECO:0000256" key="4">
    <source>
        <dbReference type="ARBA" id="ARBA00023014"/>
    </source>
</evidence>
<dbReference type="InterPro" id="IPR017941">
    <property type="entry name" value="Rieske_2Fe-2S"/>
</dbReference>
<name>A0ABW5KKJ3_9SPHI</name>
<feature type="domain" description="Rieske" evidence="7">
    <location>
        <begin position="6"/>
        <end position="99"/>
    </location>
</feature>
<evidence type="ECO:0000256" key="1">
    <source>
        <dbReference type="ARBA" id="ARBA00022714"/>
    </source>
</evidence>
<evidence type="ECO:0000313" key="9">
    <source>
        <dbReference type="Proteomes" id="UP001597545"/>
    </source>
</evidence>
<sequence>MDKHEWFLVPAPKAENQIEKRLIGRKKLCLVLIDGQLYASSSRCPHAGADLGQGWCEEKKLVCPFHRHRFDLQTGRGDPGQGDYIEVYPVKKEDGKWYVGIAKSWWKKIF</sequence>
<comment type="caution">
    <text evidence="8">The sequence shown here is derived from an EMBL/GenBank/DDBJ whole genome shotgun (WGS) entry which is preliminary data.</text>
</comment>
<keyword evidence="3" id="KW-0408">Iron</keyword>
<dbReference type="Pfam" id="PF00355">
    <property type="entry name" value="Rieske"/>
    <property type="match status" value="1"/>
</dbReference>
<dbReference type="RefSeq" id="WP_380905489.1">
    <property type="nucleotide sequence ID" value="NZ_JBHUEG010000012.1"/>
</dbReference>
<evidence type="ECO:0000256" key="5">
    <source>
        <dbReference type="ARBA" id="ARBA00034078"/>
    </source>
</evidence>
<evidence type="ECO:0000256" key="3">
    <source>
        <dbReference type="ARBA" id="ARBA00023004"/>
    </source>
</evidence>
<keyword evidence="2" id="KW-0479">Metal-binding</keyword>
<comment type="cofactor">
    <cofactor evidence="5">
        <name>[2Fe-2S] cluster</name>
        <dbReference type="ChEBI" id="CHEBI:190135"/>
    </cofactor>
</comment>
<gene>
    <name evidence="8" type="ORF">ACFSR5_16090</name>
</gene>
<dbReference type="Gene3D" id="2.102.10.10">
    <property type="entry name" value="Rieske [2Fe-2S] iron-sulphur domain"/>
    <property type="match status" value="1"/>
</dbReference>
<protein>
    <submittedName>
        <fullName evidence="8">Rieske (2Fe-2S) protein</fullName>
    </submittedName>
</protein>
<evidence type="ECO:0000256" key="6">
    <source>
        <dbReference type="ARBA" id="ARBA00038001"/>
    </source>
</evidence>
<dbReference type="PROSITE" id="PS51296">
    <property type="entry name" value="RIESKE"/>
    <property type="match status" value="1"/>
</dbReference>
<keyword evidence="1" id="KW-0001">2Fe-2S</keyword>
<dbReference type="Proteomes" id="UP001597545">
    <property type="component" value="Unassembled WGS sequence"/>
</dbReference>
<organism evidence="8 9">
    <name type="scientific">Sphingobacterium suaedae</name>
    <dbReference type="NCBI Taxonomy" id="1686402"/>
    <lineage>
        <taxon>Bacteria</taxon>
        <taxon>Pseudomonadati</taxon>
        <taxon>Bacteroidota</taxon>
        <taxon>Sphingobacteriia</taxon>
        <taxon>Sphingobacteriales</taxon>
        <taxon>Sphingobacteriaceae</taxon>
        <taxon>Sphingobacterium</taxon>
    </lineage>
</organism>
<dbReference type="InterPro" id="IPR036922">
    <property type="entry name" value="Rieske_2Fe-2S_sf"/>
</dbReference>
<reference evidence="9" key="1">
    <citation type="journal article" date="2019" name="Int. J. Syst. Evol. Microbiol.">
        <title>The Global Catalogue of Microorganisms (GCM) 10K type strain sequencing project: providing services to taxonomists for standard genome sequencing and annotation.</title>
        <authorList>
            <consortium name="The Broad Institute Genomics Platform"/>
            <consortium name="The Broad Institute Genome Sequencing Center for Infectious Disease"/>
            <person name="Wu L."/>
            <person name="Ma J."/>
        </authorList>
    </citation>
    <scope>NUCLEOTIDE SEQUENCE [LARGE SCALE GENOMIC DNA]</scope>
    <source>
        <strain evidence="9">KCTC 42662</strain>
    </source>
</reference>
<dbReference type="PANTHER" id="PTHR21496:SF0">
    <property type="entry name" value="RIESKE DOMAIN-CONTAINING PROTEIN"/>
    <property type="match status" value="1"/>
</dbReference>
<dbReference type="SUPFAM" id="SSF50022">
    <property type="entry name" value="ISP domain"/>
    <property type="match status" value="1"/>
</dbReference>
<accession>A0ABW5KKJ3</accession>
<keyword evidence="9" id="KW-1185">Reference proteome</keyword>
<evidence type="ECO:0000313" key="8">
    <source>
        <dbReference type="EMBL" id="MFD2549169.1"/>
    </source>
</evidence>
<dbReference type="EMBL" id="JBHULR010000015">
    <property type="protein sequence ID" value="MFD2549169.1"/>
    <property type="molecule type" value="Genomic_DNA"/>
</dbReference>
<evidence type="ECO:0000256" key="2">
    <source>
        <dbReference type="ARBA" id="ARBA00022723"/>
    </source>
</evidence>
<evidence type="ECO:0000259" key="7">
    <source>
        <dbReference type="PROSITE" id="PS51296"/>
    </source>
</evidence>